<keyword evidence="4" id="KW-0221">Differentiation</keyword>
<keyword evidence="12" id="KW-1185">Reference proteome</keyword>
<dbReference type="PROSITE" id="PS50822">
    <property type="entry name" value="PIWI"/>
    <property type="match status" value="1"/>
</dbReference>
<dbReference type="InterPro" id="IPR012337">
    <property type="entry name" value="RNaseH-like_sf"/>
</dbReference>
<feature type="compositionally biased region" description="Polar residues" evidence="8">
    <location>
        <begin position="128"/>
        <end position="145"/>
    </location>
</feature>
<gene>
    <name evidence="11" type="ORF">SPHA_39531</name>
</gene>
<keyword evidence="2" id="KW-0217">Developmental protein</keyword>
<evidence type="ECO:0000256" key="5">
    <source>
        <dbReference type="ARBA" id="ARBA00022884"/>
    </source>
</evidence>
<dbReference type="PROSITE" id="PS50821">
    <property type="entry name" value="PAZ"/>
    <property type="match status" value="1"/>
</dbReference>
<dbReference type="GO" id="GO:0031047">
    <property type="term" value="P:regulatory ncRNA-mediated gene silencing"/>
    <property type="evidence" value="ECO:0007669"/>
    <property type="project" value="UniProtKB-KW"/>
</dbReference>
<comment type="caution">
    <text evidence="11">The sequence shown here is derived from an EMBL/GenBank/DDBJ whole genome shotgun (WGS) entry which is preliminary data.</text>
</comment>
<keyword evidence="6" id="KW-0943">RNA-mediated gene silencing</keyword>
<dbReference type="InterPro" id="IPR036085">
    <property type="entry name" value="PAZ_dom_sf"/>
</dbReference>
<dbReference type="InterPro" id="IPR003100">
    <property type="entry name" value="PAZ_dom"/>
</dbReference>
<proteinExistence type="inferred from homology"/>
<sequence length="933" mass="105138">MEGFGRGGRGAALLQALKEKNSNELQQPPGQRSLGRGIFSSMSPLTPDQTVPTPSLVPAQPAKPAGRGLAAMQALLEASRAKESTTASARYQSNIAGLGRSRGLAFVAAAAAANAPSNIDIKRGASGDMTSPETDSGRCTISPHSSLDIHPEESDAQSALRKQFKGLDIEPQTRGRNGKDGKPISLSANYIKIICKNESVFQYHVSFSPEIDSKSMRYRMLYEHCDVTGKTRAFDGAILYLPIKLPNPETVLTSTRSTDGDIITITIKLVKVLKPESCTPLYNIIFRRIMSILQMKQVGRYYYNPNSPTAIPQHKLEIWPGYITAIKEHDGGLMLMADASHKVLRKETILDVMYSLYKKDISRFQDESMKTIIGSVVLTRYNNKTYRIDDISWEMTPKDTFQSSSGESISFIDYYRKQYGREIRDTNQPLLLHKPKKKKVPPGCVAPKSELICLIPEFCYMTGLTDDMRSDFKVMKDIAAHTRVTPMQRQMTLKKFVESIKSSADARQQLEDWGLYLEKSTINIEGRCYNPEKIFMQGKEFLATPEADWGRDLNRAAVITPVALRNWVVLTCKQDVGKSKDFITMMMKVTGPMGIDVNNPRTIEIRDNRTETLIRLLRETINSKLQLVVIIFPTSRNDKYSAVKKLCCVECPIPSQVIIARTIAQQQKLRSVTQKIALQINCKLGGDLWAVDIPMRNLMVVGIDVYHDSSKGHRSIGAFVASTNHTFTRWFSRVCFQQPHQELIDGLKVCLISALTKYHELNHALPRHIVVFRDGVSDSQLSVVSGYEVEQLSKCFSHFGDSYSPVLTVIIVQKRVNTRIFVNQRSVMENPPPGTIVDHFITRKQKYDFFLVSQHVRQGTVTPTHYIVVHDTSDMQVNHVQRLTYKMTHLYYNWPGTIRVPAPCQYAHKLAYLVGQSIHKEPAQKLGDRLYFL</sequence>
<dbReference type="EMBL" id="CAHIKZ030001845">
    <property type="protein sequence ID" value="CAE1275564.1"/>
    <property type="molecule type" value="Genomic_DNA"/>
</dbReference>
<dbReference type="SUPFAM" id="SSF53098">
    <property type="entry name" value="Ribonuclease H-like"/>
    <property type="match status" value="1"/>
</dbReference>
<dbReference type="Proteomes" id="UP000597762">
    <property type="component" value="Unassembled WGS sequence"/>
</dbReference>
<dbReference type="OrthoDB" id="10252740at2759"/>
<dbReference type="Pfam" id="PF02170">
    <property type="entry name" value="PAZ"/>
    <property type="match status" value="1"/>
</dbReference>
<evidence type="ECO:0000313" key="12">
    <source>
        <dbReference type="Proteomes" id="UP000597762"/>
    </source>
</evidence>
<evidence type="ECO:0000256" key="6">
    <source>
        <dbReference type="ARBA" id="ARBA00023158"/>
    </source>
</evidence>
<evidence type="ECO:0000256" key="3">
    <source>
        <dbReference type="ARBA" id="ARBA00022490"/>
    </source>
</evidence>
<evidence type="ECO:0000313" key="11">
    <source>
        <dbReference type="EMBL" id="CAE1275564.1"/>
    </source>
</evidence>
<feature type="domain" description="Piwi" evidence="10">
    <location>
        <begin position="627"/>
        <end position="919"/>
    </location>
</feature>
<feature type="region of interest" description="Disordered" evidence="8">
    <location>
        <begin position="119"/>
        <end position="160"/>
    </location>
</feature>
<dbReference type="InterPro" id="IPR036397">
    <property type="entry name" value="RNaseH_sf"/>
</dbReference>
<dbReference type="FunFam" id="2.170.260.10:FF:000003">
    <property type="entry name" value="Piwi-like RNA-mediated gene silencing 2"/>
    <property type="match status" value="1"/>
</dbReference>
<dbReference type="Pfam" id="PF23278">
    <property type="entry name" value="Piwi_N"/>
    <property type="match status" value="1"/>
</dbReference>
<comment type="similarity">
    <text evidence="7">Belongs to the argonaute family. Piwi subfamily.</text>
</comment>
<name>A0A812CRU8_ACAPH</name>
<dbReference type="GO" id="GO:0030154">
    <property type="term" value="P:cell differentiation"/>
    <property type="evidence" value="ECO:0007669"/>
    <property type="project" value="UniProtKB-KW"/>
</dbReference>
<feature type="compositionally biased region" description="Polar residues" evidence="8">
    <location>
        <begin position="40"/>
        <end position="53"/>
    </location>
</feature>
<dbReference type="GO" id="GO:0003723">
    <property type="term" value="F:RNA binding"/>
    <property type="evidence" value="ECO:0007669"/>
    <property type="project" value="UniProtKB-KW"/>
</dbReference>
<dbReference type="Pfam" id="PF02171">
    <property type="entry name" value="Piwi"/>
    <property type="match status" value="1"/>
</dbReference>
<feature type="region of interest" description="Disordered" evidence="8">
    <location>
        <begin position="19"/>
        <end position="65"/>
    </location>
</feature>
<protein>
    <submittedName>
        <fullName evidence="11">AUB</fullName>
    </submittedName>
</protein>
<dbReference type="CDD" id="cd02845">
    <property type="entry name" value="PAZ_piwi_like"/>
    <property type="match status" value="1"/>
</dbReference>
<evidence type="ECO:0000259" key="9">
    <source>
        <dbReference type="PROSITE" id="PS50821"/>
    </source>
</evidence>
<evidence type="ECO:0000256" key="2">
    <source>
        <dbReference type="ARBA" id="ARBA00022473"/>
    </source>
</evidence>
<reference evidence="11" key="1">
    <citation type="submission" date="2021-01" db="EMBL/GenBank/DDBJ databases">
        <authorList>
            <person name="Li R."/>
            <person name="Bekaert M."/>
        </authorList>
    </citation>
    <scope>NUCLEOTIDE SEQUENCE</scope>
    <source>
        <strain evidence="11">Farmed</strain>
    </source>
</reference>
<dbReference type="InterPro" id="IPR003165">
    <property type="entry name" value="Piwi"/>
</dbReference>
<dbReference type="PANTHER" id="PTHR22891">
    <property type="entry name" value="EUKARYOTIC TRANSLATION INITIATION FACTOR 2C"/>
    <property type="match status" value="1"/>
</dbReference>
<dbReference type="Gene3D" id="2.170.260.10">
    <property type="entry name" value="paz domain"/>
    <property type="match status" value="1"/>
</dbReference>
<dbReference type="Gene3D" id="3.30.420.10">
    <property type="entry name" value="Ribonuclease H-like superfamily/Ribonuclease H"/>
    <property type="match status" value="1"/>
</dbReference>
<dbReference type="AlphaFoldDB" id="A0A812CRU8"/>
<evidence type="ECO:0000256" key="1">
    <source>
        <dbReference type="ARBA" id="ARBA00004496"/>
    </source>
</evidence>
<accession>A0A812CRU8</accession>
<dbReference type="SMART" id="SM00950">
    <property type="entry name" value="Piwi"/>
    <property type="match status" value="1"/>
</dbReference>
<evidence type="ECO:0000256" key="7">
    <source>
        <dbReference type="ARBA" id="ARBA00038291"/>
    </source>
</evidence>
<dbReference type="Gene3D" id="3.40.50.2300">
    <property type="match status" value="1"/>
</dbReference>
<evidence type="ECO:0000256" key="8">
    <source>
        <dbReference type="SAM" id="MobiDB-lite"/>
    </source>
</evidence>
<dbReference type="SMART" id="SM00949">
    <property type="entry name" value="PAZ"/>
    <property type="match status" value="1"/>
</dbReference>
<dbReference type="CDD" id="cd04658">
    <property type="entry name" value="Piwi_piwi-like_Euk"/>
    <property type="match status" value="1"/>
</dbReference>
<comment type="subcellular location">
    <subcellularLocation>
        <location evidence="1">Cytoplasm</location>
    </subcellularLocation>
</comment>
<keyword evidence="3" id="KW-0963">Cytoplasm</keyword>
<evidence type="ECO:0000259" key="10">
    <source>
        <dbReference type="PROSITE" id="PS50822"/>
    </source>
</evidence>
<dbReference type="SUPFAM" id="SSF101690">
    <property type="entry name" value="PAZ domain"/>
    <property type="match status" value="1"/>
</dbReference>
<organism evidence="11 12">
    <name type="scientific">Acanthosepion pharaonis</name>
    <name type="common">Pharaoh cuttlefish</name>
    <name type="synonym">Sepia pharaonis</name>
    <dbReference type="NCBI Taxonomy" id="158019"/>
    <lineage>
        <taxon>Eukaryota</taxon>
        <taxon>Metazoa</taxon>
        <taxon>Spiralia</taxon>
        <taxon>Lophotrochozoa</taxon>
        <taxon>Mollusca</taxon>
        <taxon>Cephalopoda</taxon>
        <taxon>Coleoidea</taxon>
        <taxon>Decapodiformes</taxon>
        <taxon>Sepiida</taxon>
        <taxon>Sepiina</taxon>
        <taxon>Sepiidae</taxon>
        <taxon>Acanthosepion</taxon>
    </lineage>
</organism>
<dbReference type="FunFam" id="3.30.420.10:FF:000014">
    <property type="entry name" value="Piwi-like RNA-mediated gene silencing 1"/>
    <property type="match status" value="1"/>
</dbReference>
<evidence type="ECO:0000256" key="4">
    <source>
        <dbReference type="ARBA" id="ARBA00022782"/>
    </source>
</evidence>
<feature type="domain" description="PAZ" evidence="9">
    <location>
        <begin position="348"/>
        <end position="463"/>
    </location>
</feature>
<dbReference type="GO" id="GO:0005737">
    <property type="term" value="C:cytoplasm"/>
    <property type="evidence" value="ECO:0007669"/>
    <property type="project" value="UniProtKB-SubCell"/>
</dbReference>
<keyword evidence="5" id="KW-0694">RNA-binding</keyword>